<keyword evidence="5" id="KW-1185">Reference proteome</keyword>
<dbReference type="SUPFAM" id="SSF53756">
    <property type="entry name" value="UDP-Glycosyltransferase/glycogen phosphorylase"/>
    <property type="match status" value="1"/>
</dbReference>
<dbReference type="InterPro" id="IPR028098">
    <property type="entry name" value="Glyco_trans_4-like_N"/>
</dbReference>
<dbReference type="GeneID" id="84229520"/>
<dbReference type="CDD" id="cd03825">
    <property type="entry name" value="GT4_WcaC-like"/>
    <property type="match status" value="1"/>
</dbReference>
<sequence length="416" mass="47724">MHIKVLHVVAGDLTEGAAKGAYWLHKGLLMKGIDSRMVVQYYYGNDENDSTIEAINQTNIGKRLKSLRHKMDIFPTKLYRNREKFIFSTGISGYDIRKLDAYQWADIIHLHWINNGMVKIKALSKIDKPIVWTMRDMWPMTGGCHYSLECKSYENGCGYCPLLKSHHKKDLSYILTLYKKRYYPKNLYLVAISNWLAKCAKKSYLFNDFNIEVISNAIDTQIFYAVDKKIAREALGLDKYKKIVLVGATNIHDEYKGFKKFQDSIPHLHNDYLFIFFGNVNTMKLNSLGINYKTLGYLNDSISLRLAYSCADVFVAPSTQEAFGKTLIESMACGTPVVAFDATGPKDIVEHKVTGYLAKPFDSSDLAKGIDWIFENHEKPLSLQARNRVENNYTMESIANKYINLYCEILSEKLHN</sequence>
<evidence type="ECO:0000313" key="5">
    <source>
        <dbReference type="Proteomes" id="UP001183006"/>
    </source>
</evidence>
<keyword evidence="1" id="KW-0808">Transferase</keyword>
<evidence type="ECO:0000259" key="2">
    <source>
        <dbReference type="Pfam" id="PF00534"/>
    </source>
</evidence>
<organism evidence="4 5">
    <name type="scientific">Methanolobus mangrovi</name>
    <dbReference type="NCBI Taxonomy" id="3072977"/>
    <lineage>
        <taxon>Archaea</taxon>
        <taxon>Methanobacteriati</taxon>
        <taxon>Methanobacteriota</taxon>
        <taxon>Stenosarchaea group</taxon>
        <taxon>Methanomicrobia</taxon>
        <taxon>Methanosarcinales</taxon>
        <taxon>Methanosarcinaceae</taxon>
        <taxon>Methanolobus</taxon>
    </lineage>
</organism>
<dbReference type="PANTHER" id="PTHR46401">
    <property type="entry name" value="GLYCOSYLTRANSFERASE WBBK-RELATED"/>
    <property type="match status" value="1"/>
</dbReference>
<dbReference type="Proteomes" id="UP001183006">
    <property type="component" value="Chromosome"/>
</dbReference>
<dbReference type="Pfam" id="PF00534">
    <property type="entry name" value="Glycos_transf_1"/>
    <property type="match status" value="1"/>
</dbReference>
<dbReference type="KEGG" id="mmav:RE476_05225"/>
<evidence type="ECO:0000259" key="3">
    <source>
        <dbReference type="Pfam" id="PF13439"/>
    </source>
</evidence>
<reference evidence="4" key="1">
    <citation type="submission" date="2023-08" db="EMBL/GenBank/DDBJ databases">
        <title>Methanolobus mangrovi sp. nov. and Methanolobus sediminis sp. nov, two novel methylotrophic methanogens isolated from mangrove sediments in China.</title>
        <authorList>
            <person name="Zhou J."/>
        </authorList>
    </citation>
    <scope>NUCLEOTIDE SEQUENCE</scope>
    <source>
        <strain evidence="4">FTZ2</strain>
    </source>
</reference>
<dbReference type="AlphaFoldDB" id="A0AA51UH96"/>
<dbReference type="EMBL" id="CP133594">
    <property type="protein sequence ID" value="WMW23234.1"/>
    <property type="molecule type" value="Genomic_DNA"/>
</dbReference>
<accession>A0AA51UH96</accession>
<dbReference type="InterPro" id="IPR001296">
    <property type="entry name" value="Glyco_trans_1"/>
</dbReference>
<dbReference type="Gene3D" id="3.40.50.2000">
    <property type="entry name" value="Glycogen Phosphorylase B"/>
    <property type="match status" value="2"/>
</dbReference>
<proteinExistence type="predicted"/>
<dbReference type="RefSeq" id="WP_309309350.1">
    <property type="nucleotide sequence ID" value="NZ_CP133594.1"/>
</dbReference>
<protein>
    <submittedName>
        <fullName evidence="4">Glycosyltransferase family 4 protein</fullName>
    </submittedName>
</protein>
<evidence type="ECO:0000256" key="1">
    <source>
        <dbReference type="ARBA" id="ARBA00022679"/>
    </source>
</evidence>
<feature type="domain" description="Glycosyl transferase family 1" evidence="2">
    <location>
        <begin position="228"/>
        <end position="386"/>
    </location>
</feature>
<name>A0AA51UH96_9EURY</name>
<dbReference type="PANTHER" id="PTHR46401:SF2">
    <property type="entry name" value="GLYCOSYLTRANSFERASE WBBK-RELATED"/>
    <property type="match status" value="1"/>
</dbReference>
<evidence type="ECO:0000313" key="4">
    <source>
        <dbReference type="EMBL" id="WMW23234.1"/>
    </source>
</evidence>
<gene>
    <name evidence="4" type="ORF">RE476_05225</name>
</gene>
<dbReference type="GO" id="GO:0016757">
    <property type="term" value="F:glycosyltransferase activity"/>
    <property type="evidence" value="ECO:0007669"/>
    <property type="project" value="InterPro"/>
</dbReference>
<feature type="domain" description="Glycosyltransferase subfamily 4-like N-terminal" evidence="3">
    <location>
        <begin position="16"/>
        <end position="221"/>
    </location>
</feature>
<dbReference type="Pfam" id="PF13439">
    <property type="entry name" value="Glyco_transf_4"/>
    <property type="match status" value="1"/>
</dbReference>